<accession>A0A4Q0S7I9</accession>
<dbReference type="Pfam" id="PF13302">
    <property type="entry name" value="Acetyltransf_3"/>
    <property type="match status" value="1"/>
</dbReference>
<name>A0A4Q0S7I9_9BRAD</name>
<dbReference type="PANTHER" id="PTHR43792">
    <property type="entry name" value="GNAT FAMILY, PUTATIVE (AFU_ORTHOLOGUE AFUA_3G00765)-RELATED-RELATED"/>
    <property type="match status" value="1"/>
</dbReference>
<dbReference type="AlphaFoldDB" id="A0A4Q0S7I9"/>
<dbReference type="GO" id="GO:0016747">
    <property type="term" value="F:acyltransferase activity, transferring groups other than amino-acyl groups"/>
    <property type="evidence" value="ECO:0007669"/>
    <property type="project" value="InterPro"/>
</dbReference>
<organism evidence="2 3">
    <name type="scientific">Bradyrhizobium nanningense</name>
    <dbReference type="NCBI Taxonomy" id="1325118"/>
    <lineage>
        <taxon>Bacteria</taxon>
        <taxon>Pseudomonadati</taxon>
        <taxon>Pseudomonadota</taxon>
        <taxon>Alphaproteobacteria</taxon>
        <taxon>Hyphomicrobiales</taxon>
        <taxon>Nitrobacteraceae</taxon>
        <taxon>Bradyrhizobium</taxon>
    </lineage>
</organism>
<dbReference type="RefSeq" id="WP_128918359.1">
    <property type="nucleotide sequence ID" value="NZ_LBJQ01000070.1"/>
</dbReference>
<evidence type="ECO:0000313" key="2">
    <source>
        <dbReference type="EMBL" id="RXH29742.1"/>
    </source>
</evidence>
<dbReference type="PANTHER" id="PTHR43792:SF1">
    <property type="entry name" value="N-ACETYLTRANSFERASE DOMAIN-CONTAINING PROTEIN"/>
    <property type="match status" value="1"/>
</dbReference>
<dbReference type="EMBL" id="LBJQ01000070">
    <property type="protein sequence ID" value="RXH29742.1"/>
    <property type="molecule type" value="Genomic_DNA"/>
</dbReference>
<dbReference type="InterPro" id="IPR000182">
    <property type="entry name" value="GNAT_dom"/>
</dbReference>
<dbReference type="Proteomes" id="UP000289546">
    <property type="component" value="Unassembled WGS sequence"/>
</dbReference>
<evidence type="ECO:0000259" key="1">
    <source>
        <dbReference type="Pfam" id="PF13302"/>
    </source>
</evidence>
<gene>
    <name evidence="2" type="ORF">XH99_13045</name>
</gene>
<sequence>MITCQTKRLILARMRPEHETELFKLHNDPAVQEGIFKDVPQTTEDVRVWLDWYLAGWSKNGFGAWMLYEKTSNGPIFVGRCGLCDYEETNNLQQATALVEQAVGRGLGAEASRFAVTHAFQNSTKESVVAFIQHRNARAARGAEKFGLRYIDDRWYKRKFWKYYEMTREEYFSQSLNP</sequence>
<comment type="caution">
    <text evidence="2">The sequence shown here is derived from an EMBL/GenBank/DDBJ whole genome shotgun (WGS) entry which is preliminary data.</text>
</comment>
<dbReference type="SUPFAM" id="SSF55729">
    <property type="entry name" value="Acyl-CoA N-acyltransferases (Nat)"/>
    <property type="match status" value="1"/>
</dbReference>
<evidence type="ECO:0000313" key="3">
    <source>
        <dbReference type="Proteomes" id="UP000289546"/>
    </source>
</evidence>
<dbReference type="InterPro" id="IPR051531">
    <property type="entry name" value="N-acetyltransferase"/>
</dbReference>
<dbReference type="Gene3D" id="3.40.630.30">
    <property type="match status" value="1"/>
</dbReference>
<protein>
    <recommendedName>
        <fullName evidence="1">N-acetyltransferase domain-containing protein</fullName>
    </recommendedName>
</protein>
<reference evidence="2 3" key="1">
    <citation type="submission" date="2015-04" db="EMBL/GenBank/DDBJ databases">
        <title>Comparative genomics of rhizobia nodulating Arachis hypogaea in China.</title>
        <authorList>
            <person name="Li Y."/>
        </authorList>
    </citation>
    <scope>NUCLEOTIDE SEQUENCE [LARGE SCALE GENOMIC DNA]</scope>
    <source>
        <strain evidence="2 3">CCBAU 51757</strain>
    </source>
</reference>
<keyword evidence="3" id="KW-1185">Reference proteome</keyword>
<proteinExistence type="predicted"/>
<dbReference type="InterPro" id="IPR016181">
    <property type="entry name" value="Acyl_CoA_acyltransferase"/>
</dbReference>
<feature type="domain" description="N-acetyltransferase" evidence="1">
    <location>
        <begin position="8"/>
        <end position="149"/>
    </location>
</feature>